<gene>
    <name evidence="2" type="ORF">RKE40_09840</name>
</gene>
<reference evidence="2 3" key="1">
    <citation type="submission" date="2023-09" db="EMBL/GenBank/DDBJ databases">
        <title>Whole genome shotgun sequencing (WGS) of Bosea sp. ZW T0_25, isolated from stored onions (Allium cepa).</title>
        <authorList>
            <person name="Stoll D.A."/>
            <person name="Huch M."/>
        </authorList>
    </citation>
    <scope>NUCLEOTIDE SEQUENCE [LARGE SCALE GENOMIC DNA]</scope>
    <source>
        <strain evidence="2 3">ZW T0_25</strain>
    </source>
</reference>
<dbReference type="GO" id="GO:0016787">
    <property type="term" value="F:hydrolase activity"/>
    <property type="evidence" value="ECO:0007669"/>
    <property type="project" value="UniProtKB-KW"/>
</dbReference>
<dbReference type="Gene3D" id="3.40.50.1110">
    <property type="entry name" value="SGNH hydrolase"/>
    <property type="match status" value="1"/>
</dbReference>
<dbReference type="InterPro" id="IPR013830">
    <property type="entry name" value="SGNH_hydro"/>
</dbReference>
<organism evidence="2 3">
    <name type="scientific">Bosea rubneri</name>
    <dbReference type="NCBI Taxonomy" id="3075434"/>
    <lineage>
        <taxon>Bacteria</taxon>
        <taxon>Pseudomonadati</taxon>
        <taxon>Pseudomonadota</taxon>
        <taxon>Alphaproteobacteria</taxon>
        <taxon>Hyphomicrobiales</taxon>
        <taxon>Boseaceae</taxon>
        <taxon>Bosea</taxon>
    </lineage>
</organism>
<dbReference type="EMBL" id="JAWDID010000011">
    <property type="protein sequence ID" value="MDU0340183.1"/>
    <property type="molecule type" value="Genomic_DNA"/>
</dbReference>
<dbReference type="CDD" id="cd00229">
    <property type="entry name" value="SGNH_hydrolase"/>
    <property type="match status" value="1"/>
</dbReference>
<dbReference type="SUPFAM" id="SSF52266">
    <property type="entry name" value="SGNH hydrolase"/>
    <property type="match status" value="1"/>
</dbReference>
<accession>A0ABU3S5X4</accession>
<comment type="caution">
    <text evidence="2">The sequence shown here is derived from an EMBL/GenBank/DDBJ whole genome shotgun (WGS) entry which is preliminary data.</text>
</comment>
<dbReference type="Pfam" id="PF13472">
    <property type="entry name" value="Lipase_GDSL_2"/>
    <property type="match status" value="1"/>
</dbReference>
<proteinExistence type="predicted"/>
<dbReference type="Proteomes" id="UP001254257">
    <property type="component" value="Unassembled WGS sequence"/>
</dbReference>
<evidence type="ECO:0000259" key="1">
    <source>
        <dbReference type="Pfam" id="PF13472"/>
    </source>
</evidence>
<keyword evidence="2" id="KW-0378">Hydrolase</keyword>
<protein>
    <submittedName>
        <fullName evidence="2">SGNH/GDSL hydrolase family protein</fullName>
    </submittedName>
</protein>
<feature type="domain" description="SGNH hydrolase-type esterase" evidence="1">
    <location>
        <begin position="57"/>
        <end position="209"/>
    </location>
</feature>
<sequence>MLVTSLMLLAATIGWAGHGWLANGELRRPFDGFRQLRLETIRTQLDQVRGPYIVVMGDSHAERLFLTSFCGLPVVNAGLSGALVGDVLDLARRITPPHKAEAVLLSIGTNDIWVKREPETAKGESSFKAGLGGLRQRLSTSWSDRRAVIAIPPVADKEAVLFPRSAATRYSSLLAGSCEPQRCVYADLFAGAERVPEPRAAFSDGVHLRDYASFVRDGEPELCWKLGLPAAK</sequence>
<evidence type="ECO:0000313" key="3">
    <source>
        <dbReference type="Proteomes" id="UP001254257"/>
    </source>
</evidence>
<name>A0ABU3S5X4_9HYPH</name>
<dbReference type="InterPro" id="IPR036514">
    <property type="entry name" value="SGNH_hydro_sf"/>
</dbReference>
<evidence type="ECO:0000313" key="2">
    <source>
        <dbReference type="EMBL" id="MDU0340183.1"/>
    </source>
</evidence>
<dbReference type="RefSeq" id="WP_316018056.1">
    <property type="nucleotide sequence ID" value="NZ_JAWDID010000011.1"/>
</dbReference>
<keyword evidence="3" id="KW-1185">Reference proteome</keyword>